<dbReference type="InterPro" id="IPR023052">
    <property type="entry name" value="Cell_div_SepF"/>
</dbReference>
<evidence type="ECO:0000256" key="3">
    <source>
        <dbReference type="ARBA" id="ARBA00023306"/>
    </source>
</evidence>
<organism evidence="5 6">
    <name type="scientific">Zhenhengia yiwuensis</name>
    <dbReference type="NCBI Taxonomy" id="2763666"/>
    <lineage>
        <taxon>Bacteria</taxon>
        <taxon>Bacillati</taxon>
        <taxon>Bacillota</taxon>
        <taxon>Clostridia</taxon>
        <taxon>Lachnospirales</taxon>
        <taxon>Lachnospiraceae</taxon>
        <taxon>Zhenhengia</taxon>
    </lineage>
</organism>
<keyword evidence="2" id="KW-0717">Septation</keyword>
<evidence type="ECO:0000313" key="6">
    <source>
        <dbReference type="Proteomes" id="UP000655830"/>
    </source>
</evidence>
<dbReference type="AlphaFoldDB" id="A0A926IED5"/>
<gene>
    <name evidence="5" type="ORF">H8718_07930</name>
</gene>
<dbReference type="PANTHER" id="PTHR35798:SF1">
    <property type="entry name" value="CELL DIVISION PROTEIN SEPF"/>
    <property type="match status" value="1"/>
</dbReference>
<evidence type="ECO:0000256" key="4">
    <source>
        <dbReference type="ARBA" id="ARBA00044936"/>
    </source>
</evidence>
<protein>
    <submittedName>
        <fullName evidence="5">Cell division protein SepF</fullName>
    </submittedName>
</protein>
<dbReference type="Pfam" id="PF04472">
    <property type="entry name" value="SepF"/>
    <property type="match status" value="1"/>
</dbReference>
<evidence type="ECO:0000256" key="1">
    <source>
        <dbReference type="ARBA" id="ARBA00022618"/>
    </source>
</evidence>
<name>A0A926IED5_9FIRM</name>
<dbReference type="RefSeq" id="WP_177672171.1">
    <property type="nucleotide sequence ID" value="NZ_JACRSY010000010.1"/>
</dbReference>
<evidence type="ECO:0000313" key="5">
    <source>
        <dbReference type="EMBL" id="MBC8579456.1"/>
    </source>
</evidence>
<dbReference type="InterPro" id="IPR007561">
    <property type="entry name" value="Cell_div_SepF/SepF-rel"/>
</dbReference>
<evidence type="ECO:0000256" key="2">
    <source>
        <dbReference type="ARBA" id="ARBA00023210"/>
    </source>
</evidence>
<dbReference type="GO" id="GO:0000917">
    <property type="term" value="P:division septum assembly"/>
    <property type="evidence" value="ECO:0007669"/>
    <property type="project" value="UniProtKB-KW"/>
</dbReference>
<comment type="caution">
    <text evidence="5">The sequence shown here is derived from an EMBL/GenBank/DDBJ whole genome shotgun (WGS) entry which is preliminary data.</text>
</comment>
<dbReference type="Proteomes" id="UP000655830">
    <property type="component" value="Unassembled WGS sequence"/>
</dbReference>
<dbReference type="Gene3D" id="3.30.110.150">
    <property type="entry name" value="SepF-like protein"/>
    <property type="match status" value="1"/>
</dbReference>
<comment type="function">
    <text evidence="4">Cell division protein that is part of the divisome complex and is recruited early to the Z-ring. Probably stimulates Z-ring formation, perhaps through the cross-linking of FtsZ protofilaments. Its function overlaps with FtsA.</text>
</comment>
<keyword evidence="6" id="KW-1185">Reference proteome</keyword>
<dbReference type="PANTHER" id="PTHR35798">
    <property type="entry name" value="CELL DIVISION PROTEIN SEPF"/>
    <property type="match status" value="1"/>
</dbReference>
<proteinExistence type="predicted"/>
<keyword evidence="3" id="KW-0131">Cell cycle</keyword>
<dbReference type="InterPro" id="IPR038594">
    <property type="entry name" value="SepF-like_sf"/>
</dbReference>
<reference evidence="5" key="1">
    <citation type="submission" date="2020-08" db="EMBL/GenBank/DDBJ databases">
        <title>Genome public.</title>
        <authorList>
            <person name="Liu C."/>
            <person name="Sun Q."/>
        </authorList>
    </citation>
    <scope>NUCLEOTIDE SEQUENCE</scope>
    <source>
        <strain evidence="5">NSJ-12</strain>
    </source>
</reference>
<accession>A0A926IED5</accession>
<dbReference type="EMBL" id="JACRSY010000010">
    <property type="protein sequence ID" value="MBC8579456.1"/>
    <property type="molecule type" value="Genomic_DNA"/>
</dbReference>
<sequence length="149" mass="16998">MKGIMTRMKDMIMSNVDFEDEDEEFEEVEHKVESIPRPRQPLPMPQAQPKLTPITNAVQDKMEILNFTMSNYEMTGEVAAYIKNKKPIIVNMKNLTPGEVQRAVDYLTGACYALNGSVECITDQIYIFAPESVNITPEVIKQKNIWPTV</sequence>
<keyword evidence="1 5" id="KW-0132">Cell division</keyword>